<gene>
    <name evidence="1" type="ORF">LCGC14_2871780</name>
</gene>
<dbReference type="Gene3D" id="2.60.120.200">
    <property type="match status" value="1"/>
</dbReference>
<sequence>MAIHFTNVADKLTFANVQGAQGQTQTFSCWCYCDAITTSEVIFSIMNAGGPETTGLLFYLFSSNRDIQFYIYTSGTACYRKTNTAVFNTGEWFHLLLTWNGSLTATNIHIYINNSEPGYATTQNSGGTATICDGTWNTGSWPEENLPLDGKIANVGWWDRVLSASERTILSKGYTPRHIMKGLKFAPD</sequence>
<evidence type="ECO:0000313" key="1">
    <source>
        <dbReference type="EMBL" id="KKK75630.1"/>
    </source>
</evidence>
<dbReference type="SUPFAM" id="SSF49899">
    <property type="entry name" value="Concanavalin A-like lectins/glucanases"/>
    <property type="match status" value="1"/>
</dbReference>
<accession>A0A0F8YPF9</accession>
<proteinExistence type="predicted"/>
<comment type="caution">
    <text evidence="1">The sequence shown here is derived from an EMBL/GenBank/DDBJ whole genome shotgun (WGS) entry which is preliminary data.</text>
</comment>
<name>A0A0F8YPF9_9ZZZZ</name>
<dbReference type="AlphaFoldDB" id="A0A0F8YPF9"/>
<reference evidence="1" key="1">
    <citation type="journal article" date="2015" name="Nature">
        <title>Complex archaea that bridge the gap between prokaryotes and eukaryotes.</title>
        <authorList>
            <person name="Spang A."/>
            <person name="Saw J.H."/>
            <person name="Jorgensen S.L."/>
            <person name="Zaremba-Niedzwiedzka K."/>
            <person name="Martijn J."/>
            <person name="Lind A.E."/>
            <person name="van Eijk R."/>
            <person name="Schleper C."/>
            <person name="Guy L."/>
            <person name="Ettema T.J."/>
        </authorList>
    </citation>
    <scope>NUCLEOTIDE SEQUENCE</scope>
</reference>
<organism evidence="1">
    <name type="scientific">marine sediment metagenome</name>
    <dbReference type="NCBI Taxonomy" id="412755"/>
    <lineage>
        <taxon>unclassified sequences</taxon>
        <taxon>metagenomes</taxon>
        <taxon>ecological metagenomes</taxon>
    </lineage>
</organism>
<feature type="non-terminal residue" evidence="1">
    <location>
        <position position="188"/>
    </location>
</feature>
<dbReference type="InterPro" id="IPR013320">
    <property type="entry name" value="ConA-like_dom_sf"/>
</dbReference>
<dbReference type="EMBL" id="LAZR01055775">
    <property type="protein sequence ID" value="KKK75630.1"/>
    <property type="molecule type" value="Genomic_DNA"/>
</dbReference>
<evidence type="ECO:0008006" key="2">
    <source>
        <dbReference type="Google" id="ProtNLM"/>
    </source>
</evidence>
<protein>
    <recommendedName>
        <fullName evidence="2">LamG-like jellyroll fold domain-containing protein</fullName>
    </recommendedName>
</protein>
<dbReference type="Pfam" id="PF13385">
    <property type="entry name" value="Laminin_G_3"/>
    <property type="match status" value="1"/>
</dbReference>